<proteinExistence type="predicted"/>
<dbReference type="SUPFAM" id="SSF88723">
    <property type="entry name" value="PIN domain-like"/>
    <property type="match status" value="1"/>
</dbReference>
<dbReference type="CDD" id="cd09872">
    <property type="entry name" value="PIN_Sll0205-like"/>
    <property type="match status" value="1"/>
</dbReference>
<accession>A0ABY4S077</accession>
<dbReference type="EMBL" id="CP097635">
    <property type="protein sequence ID" value="URI06337.1"/>
    <property type="molecule type" value="Genomic_DNA"/>
</dbReference>
<keyword evidence="3" id="KW-1185">Reference proteome</keyword>
<reference evidence="2" key="1">
    <citation type="submission" date="2022-05" db="EMBL/GenBank/DDBJ databases">
        <title>An RpoN-dependent PEP-CTERM gene is involved in floc formation of an Aquincola tertiaricarbonis strain.</title>
        <authorList>
            <person name="Qiu D."/>
            <person name="Xia M."/>
        </authorList>
    </citation>
    <scope>NUCLEOTIDE SEQUENCE</scope>
    <source>
        <strain evidence="2">RN12</strain>
    </source>
</reference>
<dbReference type="InterPro" id="IPR041705">
    <property type="entry name" value="PIN_Sll0205"/>
</dbReference>
<evidence type="ECO:0000259" key="1">
    <source>
        <dbReference type="Pfam" id="PF01850"/>
    </source>
</evidence>
<dbReference type="Pfam" id="PF01850">
    <property type="entry name" value="PIN"/>
    <property type="match status" value="1"/>
</dbReference>
<name>A0ABY4S077_AQUTE</name>
<evidence type="ECO:0000313" key="3">
    <source>
        <dbReference type="Proteomes" id="UP001056201"/>
    </source>
</evidence>
<dbReference type="PANTHER" id="PTHR36173:SF2">
    <property type="entry name" value="RIBONUCLEASE VAPC16"/>
    <property type="match status" value="1"/>
</dbReference>
<dbReference type="InterPro" id="IPR002716">
    <property type="entry name" value="PIN_dom"/>
</dbReference>
<sequence>MKKLTPRLLDEENECFFSVASLWEIAIKHAIGKLQADAQEVRDECLSSGFKEIQITFAHVRQLVGLPHVHRDPFDRLLVAQAMGEPLRLLTADNVLGAYGPHVEFVAL</sequence>
<dbReference type="PANTHER" id="PTHR36173">
    <property type="entry name" value="RIBONUCLEASE VAPC16-RELATED"/>
    <property type="match status" value="1"/>
</dbReference>
<gene>
    <name evidence="2" type="ORF">MW290_10440</name>
</gene>
<dbReference type="Proteomes" id="UP001056201">
    <property type="component" value="Chromosome 1"/>
</dbReference>
<evidence type="ECO:0000313" key="2">
    <source>
        <dbReference type="EMBL" id="URI06337.1"/>
    </source>
</evidence>
<dbReference type="InterPro" id="IPR052919">
    <property type="entry name" value="TA_system_RNase"/>
</dbReference>
<organism evidence="2 3">
    <name type="scientific">Aquincola tertiaricarbonis</name>
    <dbReference type="NCBI Taxonomy" id="391953"/>
    <lineage>
        <taxon>Bacteria</taxon>
        <taxon>Pseudomonadati</taxon>
        <taxon>Pseudomonadota</taxon>
        <taxon>Betaproteobacteria</taxon>
        <taxon>Burkholderiales</taxon>
        <taxon>Sphaerotilaceae</taxon>
        <taxon>Aquincola</taxon>
    </lineage>
</organism>
<feature type="domain" description="PIN" evidence="1">
    <location>
        <begin position="7"/>
        <end position="96"/>
    </location>
</feature>
<protein>
    <submittedName>
        <fullName evidence="2">Type II toxin-antitoxin system VapC family toxin</fullName>
    </submittedName>
</protein>
<dbReference type="InterPro" id="IPR029060">
    <property type="entry name" value="PIN-like_dom_sf"/>
</dbReference>